<dbReference type="GO" id="GO:0005737">
    <property type="term" value="C:cytoplasm"/>
    <property type="evidence" value="ECO:0007669"/>
    <property type="project" value="UniProtKB-SubCell"/>
</dbReference>
<accession>A0A935PY81</accession>
<name>A0A935PY81_9PROT</name>
<dbReference type="InterPro" id="IPR004013">
    <property type="entry name" value="PHP_dom"/>
</dbReference>
<keyword evidence="6 11" id="KW-0548">Nucleotidyltransferase</keyword>
<evidence type="ECO:0000313" key="11">
    <source>
        <dbReference type="EMBL" id="MBK7674492.1"/>
    </source>
</evidence>
<dbReference type="InterPro" id="IPR011708">
    <property type="entry name" value="DNA_pol3_alpha_NTPase_dom"/>
</dbReference>
<dbReference type="AlphaFoldDB" id="A0A935PY81"/>
<evidence type="ECO:0000256" key="5">
    <source>
        <dbReference type="ARBA" id="ARBA00022679"/>
    </source>
</evidence>
<evidence type="ECO:0000313" key="12">
    <source>
        <dbReference type="Proteomes" id="UP000697998"/>
    </source>
</evidence>
<evidence type="ECO:0000256" key="1">
    <source>
        <dbReference type="ARBA" id="ARBA00004496"/>
    </source>
</evidence>
<dbReference type="CDD" id="cd04485">
    <property type="entry name" value="DnaE_OBF"/>
    <property type="match status" value="1"/>
</dbReference>
<comment type="subcellular location">
    <subcellularLocation>
        <location evidence="1">Cytoplasm</location>
    </subcellularLocation>
</comment>
<keyword evidence="5 11" id="KW-0808">Transferase</keyword>
<dbReference type="Gene3D" id="1.10.10.1600">
    <property type="entry name" value="Bacterial DNA polymerase III alpha subunit, thumb domain"/>
    <property type="match status" value="1"/>
</dbReference>
<keyword evidence="4" id="KW-0963">Cytoplasm</keyword>
<dbReference type="InterPro" id="IPR004365">
    <property type="entry name" value="NA-bd_OB_tRNA"/>
</dbReference>
<dbReference type="SUPFAM" id="SSF89550">
    <property type="entry name" value="PHP domain-like"/>
    <property type="match status" value="1"/>
</dbReference>
<dbReference type="InterPro" id="IPR029460">
    <property type="entry name" value="DNAPol_HHH"/>
</dbReference>
<dbReference type="InterPro" id="IPR048472">
    <property type="entry name" value="DNA_pol_IIIA_C"/>
</dbReference>
<evidence type="ECO:0000256" key="9">
    <source>
        <dbReference type="ARBA" id="ARBA00049244"/>
    </source>
</evidence>
<dbReference type="GO" id="GO:0008408">
    <property type="term" value="F:3'-5' exonuclease activity"/>
    <property type="evidence" value="ECO:0007669"/>
    <property type="project" value="InterPro"/>
</dbReference>
<feature type="domain" description="Polymerase/histidinol phosphatase N-terminal" evidence="10">
    <location>
        <begin position="7"/>
        <end position="74"/>
    </location>
</feature>
<organism evidence="11 12">
    <name type="scientific">Candidatus Accumulibacter proximus</name>
    <dbReference type="NCBI Taxonomy" id="2954385"/>
    <lineage>
        <taxon>Bacteria</taxon>
        <taxon>Pseudomonadati</taxon>
        <taxon>Pseudomonadota</taxon>
        <taxon>Betaproteobacteria</taxon>
        <taxon>Candidatus Accumulibacter</taxon>
    </lineage>
</organism>
<dbReference type="Gene3D" id="3.20.20.140">
    <property type="entry name" value="Metal-dependent hydrolases"/>
    <property type="match status" value="1"/>
</dbReference>
<dbReference type="EC" id="2.7.7.7" evidence="2"/>
<evidence type="ECO:0000256" key="7">
    <source>
        <dbReference type="ARBA" id="ARBA00022705"/>
    </source>
</evidence>
<sequence length="1156" mass="128345">MPATPFVHLRLHSEYSVTDGIVRLGDAVARAASYGMPALALTDLANLFGLVKFYSSARSKGIKPLLGSDVFIANESEPDRPYRLLLLCRSRQGYLQLCELLSRAYLAPRVRGRAEITRRMLHDVGVDGLIALSGGVAGDVGEALLQGNRDQAAGRAERWEALFRGAFYLEVQRYGQAQQELLVAATADLAAELELPLVATHPIQFLERDDFKAHEARVCIAEGYMLGDPRRPRLYTEEQYFKSADEMAELFADLPAALENSVEIAKRCNLQITLGKSYLPDFPTPDGVTLDDFLRQEAARGLETRLQQLFPDPVERLAQRPAYDDRLQLETDTIVQMGFPGYFLIVADFINWAKQNGCPVGPGRGSGAGSVVAYALGITDLDPLRYALLFERFLNPERVSMPDFDIDFCQDNRWRVIEYVRQKYGAAAVSQIVTFGTMSSKAVIRDVGRVLDLPYNFCDQLSKLIPVETNKPLSLAKAIAAEPQLKARIEDEEEVRDLFDLAARLEDLTRNVGMHAGGVLIAPGKLTDFCPVYSADGGGSVVSQYDKDDVEKVGLVKFDFLGLRNLTIIKLAVDYVEQLSGERPDLAALSFDDPKAYQILKDGNTTAIFQVESEGMKKLVRKLAPDRFEDIIAVLALYRPGPLGSGMVDDFILRKKGQQKIDYYIDDLKVCLEPTYGVIVYQEQVMQIAQIIGGYTLGAADLLRRAMGKKKAEEMALHRDLMRDGARKKGYDEKLAMQLFDLMEKFAEYGFNKSHTAAYAVVTYHTAWLKAHHCAAFMAATLSSDMDVTDTVKIFHDDAIANGLRILGPDVNASEYRFTPVDRGTIRYGLGAVKGTGEQAVSAILKAREAGGPFKDLFDFCRRADKRLVNRRTIEALIRAGAFDLLDDHRARLIASVGVAMEAAEQAERNAMQVSLFDIFEASDDGGEHGPQYVDVPRWSERQQLNEEKLALGFYFSGHPFHGVQAEVSRFVRRPLAALEARKETQLLAGLVVGVRSKLTARGKMVFIQIDDGTSALEVSVFNELLEAERSKIREDEVLIIEGRVQRDDFAGEGRVKIIAERLMTLAEARGRFARHLRLSLNGQASGSNARAAAHRLRTLLAPYTPGDCPVRLAYHNGDAICELAFGDASRVRLEDDLLTALREWLSSDNVSVDYL</sequence>
<dbReference type="Pfam" id="PF17657">
    <property type="entry name" value="DNA_pol3_finger"/>
    <property type="match status" value="1"/>
</dbReference>
<dbReference type="InterPro" id="IPR041931">
    <property type="entry name" value="DNA_pol3_alpha_thumb_dom"/>
</dbReference>
<dbReference type="Pfam" id="PF01336">
    <property type="entry name" value="tRNA_anti-codon"/>
    <property type="match status" value="1"/>
</dbReference>
<dbReference type="Pfam" id="PF20914">
    <property type="entry name" value="DNA_pol_IIIA_C"/>
    <property type="match status" value="1"/>
</dbReference>
<evidence type="ECO:0000256" key="6">
    <source>
        <dbReference type="ARBA" id="ARBA00022695"/>
    </source>
</evidence>
<evidence type="ECO:0000256" key="4">
    <source>
        <dbReference type="ARBA" id="ARBA00022490"/>
    </source>
</evidence>
<dbReference type="InterPro" id="IPR040982">
    <property type="entry name" value="DNA_pol3_finger"/>
</dbReference>
<evidence type="ECO:0000256" key="3">
    <source>
        <dbReference type="ARBA" id="ARBA00019114"/>
    </source>
</evidence>
<dbReference type="EMBL" id="JADJMH010000005">
    <property type="protein sequence ID" value="MBK7674492.1"/>
    <property type="molecule type" value="Genomic_DNA"/>
</dbReference>
<dbReference type="Pfam" id="PF07733">
    <property type="entry name" value="DNA_pol3_alpha"/>
    <property type="match status" value="1"/>
</dbReference>
<dbReference type="NCBIfam" id="TIGR00594">
    <property type="entry name" value="polc"/>
    <property type="match status" value="1"/>
</dbReference>
<dbReference type="InterPro" id="IPR012340">
    <property type="entry name" value="NA-bd_OB-fold"/>
</dbReference>
<dbReference type="InterPro" id="IPR004805">
    <property type="entry name" value="DnaE2/DnaE/PolC"/>
</dbReference>
<proteinExistence type="predicted"/>
<dbReference type="PANTHER" id="PTHR32294:SF0">
    <property type="entry name" value="DNA POLYMERASE III SUBUNIT ALPHA"/>
    <property type="match status" value="1"/>
</dbReference>
<dbReference type="SMART" id="SM00481">
    <property type="entry name" value="POLIIIAc"/>
    <property type="match status" value="1"/>
</dbReference>
<dbReference type="GO" id="GO:0006260">
    <property type="term" value="P:DNA replication"/>
    <property type="evidence" value="ECO:0007669"/>
    <property type="project" value="UniProtKB-KW"/>
</dbReference>
<dbReference type="Proteomes" id="UP000697998">
    <property type="component" value="Unassembled WGS sequence"/>
</dbReference>
<evidence type="ECO:0000256" key="8">
    <source>
        <dbReference type="ARBA" id="ARBA00022932"/>
    </source>
</evidence>
<evidence type="ECO:0000256" key="2">
    <source>
        <dbReference type="ARBA" id="ARBA00012417"/>
    </source>
</evidence>
<evidence type="ECO:0000259" key="10">
    <source>
        <dbReference type="SMART" id="SM00481"/>
    </source>
</evidence>
<dbReference type="Pfam" id="PF14579">
    <property type="entry name" value="HHH_6"/>
    <property type="match status" value="1"/>
</dbReference>
<dbReference type="Gene3D" id="2.40.50.140">
    <property type="entry name" value="Nucleic acid-binding proteins"/>
    <property type="match status" value="1"/>
</dbReference>
<dbReference type="InterPro" id="IPR003141">
    <property type="entry name" value="Pol/His_phosphatase_N"/>
</dbReference>
<dbReference type="NCBIfam" id="NF004226">
    <property type="entry name" value="PRK05673.1"/>
    <property type="match status" value="1"/>
</dbReference>
<dbReference type="GO" id="GO:0003887">
    <property type="term" value="F:DNA-directed DNA polymerase activity"/>
    <property type="evidence" value="ECO:0007669"/>
    <property type="project" value="UniProtKB-KW"/>
</dbReference>
<dbReference type="Pfam" id="PF02811">
    <property type="entry name" value="PHP"/>
    <property type="match status" value="1"/>
</dbReference>
<protein>
    <recommendedName>
        <fullName evidence="3">DNA polymerase III subunit alpha</fullName>
        <ecNumber evidence="2">2.7.7.7</ecNumber>
    </recommendedName>
</protein>
<keyword evidence="7" id="KW-0235">DNA replication</keyword>
<comment type="caution">
    <text evidence="11">The sequence shown here is derived from an EMBL/GenBank/DDBJ whole genome shotgun (WGS) entry which is preliminary data.</text>
</comment>
<keyword evidence="8" id="KW-0239">DNA-directed DNA polymerase</keyword>
<dbReference type="InterPro" id="IPR016195">
    <property type="entry name" value="Pol/histidinol_Pase-like"/>
</dbReference>
<comment type="catalytic activity">
    <reaction evidence="9">
        <text>DNA(n) + a 2'-deoxyribonucleoside 5'-triphosphate = DNA(n+1) + diphosphate</text>
        <dbReference type="Rhea" id="RHEA:22508"/>
        <dbReference type="Rhea" id="RHEA-COMP:17339"/>
        <dbReference type="Rhea" id="RHEA-COMP:17340"/>
        <dbReference type="ChEBI" id="CHEBI:33019"/>
        <dbReference type="ChEBI" id="CHEBI:61560"/>
        <dbReference type="ChEBI" id="CHEBI:173112"/>
        <dbReference type="EC" id="2.7.7.7"/>
    </reaction>
</comment>
<dbReference type="PANTHER" id="PTHR32294">
    <property type="entry name" value="DNA POLYMERASE III SUBUNIT ALPHA"/>
    <property type="match status" value="1"/>
</dbReference>
<dbReference type="GO" id="GO:0003676">
    <property type="term" value="F:nucleic acid binding"/>
    <property type="evidence" value="ECO:0007669"/>
    <property type="project" value="InterPro"/>
</dbReference>
<dbReference type="Gene3D" id="1.10.150.870">
    <property type="match status" value="1"/>
</dbReference>
<dbReference type="InterPro" id="IPR049821">
    <property type="entry name" value="PolIIIA_DnaE1_PHP"/>
</dbReference>
<reference evidence="11 12" key="1">
    <citation type="submission" date="2020-10" db="EMBL/GenBank/DDBJ databases">
        <title>Connecting structure to function with the recovery of over 1000 high-quality activated sludge metagenome-assembled genomes encoding full-length rRNA genes using long-read sequencing.</title>
        <authorList>
            <person name="Singleton C.M."/>
            <person name="Petriglieri F."/>
            <person name="Kristensen J.M."/>
            <person name="Kirkegaard R.H."/>
            <person name="Michaelsen T.Y."/>
            <person name="Andersen M.H."/>
            <person name="Karst S.M."/>
            <person name="Dueholm M.S."/>
            <person name="Nielsen P.H."/>
            <person name="Albertsen M."/>
        </authorList>
    </citation>
    <scope>NUCLEOTIDE SEQUENCE [LARGE SCALE GENOMIC DNA]</scope>
    <source>
        <strain evidence="11">EsbW_18-Q3-R4-48_BATAC.285</strain>
    </source>
</reference>
<gene>
    <name evidence="11" type="primary">dnaE</name>
    <name evidence="11" type="ORF">IPJ27_06800</name>
</gene>
<dbReference type="CDD" id="cd07433">
    <property type="entry name" value="PHP_PolIIIA_DnaE1"/>
    <property type="match status" value="1"/>
</dbReference>